<organism evidence="3 4">
    <name type="scientific">Yersinia pseudotuberculosis</name>
    <dbReference type="NCBI Taxonomy" id="633"/>
    <lineage>
        <taxon>Bacteria</taxon>
        <taxon>Pseudomonadati</taxon>
        <taxon>Pseudomonadota</taxon>
        <taxon>Gammaproteobacteria</taxon>
        <taxon>Enterobacterales</taxon>
        <taxon>Yersiniaceae</taxon>
        <taxon>Yersinia</taxon>
    </lineage>
</organism>
<dbReference type="SMART" id="SM00507">
    <property type="entry name" value="HNHc"/>
    <property type="match status" value="1"/>
</dbReference>
<dbReference type="InterPro" id="IPR003615">
    <property type="entry name" value="HNH_nuc"/>
</dbReference>
<evidence type="ECO:0000259" key="2">
    <source>
        <dbReference type="SMART" id="SM00507"/>
    </source>
</evidence>
<feature type="region of interest" description="Disordered" evidence="1">
    <location>
        <begin position="79"/>
        <end position="113"/>
    </location>
</feature>
<feature type="compositionally biased region" description="Basic and acidic residues" evidence="1">
    <location>
        <begin position="79"/>
        <end position="90"/>
    </location>
</feature>
<accession>A0A380Q9T9</accession>
<proteinExistence type="predicted"/>
<sequence length="113" mass="12996">MKEPRVYGSRWAKARAAFLRDNPLCVMCKQQGRIEAATVVDHIERHKLKEALMSGNAIHIAKAQKLFWDRKNWQALCKQHHDSTKQRQEKSGYVAGCTDDGTPIDPASHWNKR</sequence>
<dbReference type="RefSeq" id="WP_115115462.1">
    <property type="nucleotide sequence ID" value="NZ_UHJC01000001.1"/>
</dbReference>
<dbReference type="Proteomes" id="UP000255087">
    <property type="component" value="Unassembled WGS sequence"/>
</dbReference>
<name>A0A380Q9T9_YERPU</name>
<evidence type="ECO:0000256" key="1">
    <source>
        <dbReference type="SAM" id="MobiDB-lite"/>
    </source>
</evidence>
<gene>
    <name evidence="3" type="ORF">NCTC8580_02703</name>
</gene>
<evidence type="ECO:0000313" key="3">
    <source>
        <dbReference type="EMBL" id="SUP83754.1"/>
    </source>
</evidence>
<dbReference type="AlphaFoldDB" id="A0A380Q9T9"/>
<reference evidence="3 4" key="1">
    <citation type="submission" date="2018-06" db="EMBL/GenBank/DDBJ databases">
        <authorList>
            <consortium name="Pathogen Informatics"/>
            <person name="Doyle S."/>
        </authorList>
    </citation>
    <scope>NUCLEOTIDE SEQUENCE [LARGE SCALE GENOMIC DNA]</scope>
    <source>
        <strain evidence="3 4">NCTC8580</strain>
    </source>
</reference>
<dbReference type="FunFam" id="1.10.30.50:FF:000010">
    <property type="entry name" value="HNH endonuclease"/>
    <property type="match status" value="1"/>
</dbReference>
<dbReference type="EMBL" id="UHJC01000001">
    <property type="protein sequence ID" value="SUP83754.1"/>
    <property type="molecule type" value="Genomic_DNA"/>
</dbReference>
<feature type="domain" description="HNH nuclease" evidence="2">
    <location>
        <begin position="13"/>
        <end position="82"/>
    </location>
</feature>
<dbReference type="CDD" id="cd00085">
    <property type="entry name" value="HNHc"/>
    <property type="match status" value="1"/>
</dbReference>
<evidence type="ECO:0000313" key="4">
    <source>
        <dbReference type="Proteomes" id="UP000255087"/>
    </source>
</evidence>
<protein>
    <recommendedName>
        <fullName evidence="2">HNH nuclease domain-containing protein</fullName>
    </recommendedName>
</protein>